<dbReference type="InterPro" id="IPR045339">
    <property type="entry name" value="DUF6534"/>
</dbReference>
<feature type="transmembrane region" description="Helical" evidence="2">
    <location>
        <begin position="69"/>
        <end position="98"/>
    </location>
</feature>
<feature type="transmembrane region" description="Helical" evidence="2">
    <location>
        <begin position="32"/>
        <end position="57"/>
    </location>
</feature>
<evidence type="ECO:0000256" key="1">
    <source>
        <dbReference type="SAM" id="MobiDB-lite"/>
    </source>
</evidence>
<sequence length="186" mass="20923">MPACKLRLMLQAFTTKAFIDKLEFEQFSRISYLMYIALGSAVVADILIACCLCLFLSRSRTGYKSTDSIVSVLMIYSINSSVLTTVCAAACFITYTIWPKNFTFIGIYFSLSKLFFNSLLAMLNGRPALKKKIYRRSDTGYHFSQASTRPPEFRTSYAPSRRDSFTATHFKGKSPTLIPEAENTSA</sequence>
<protein>
    <recommendedName>
        <fullName evidence="3">DUF6534 domain-containing protein</fullName>
    </recommendedName>
</protein>
<name>A0A8H4QMD8_9AGAR</name>
<keyword evidence="2" id="KW-0472">Membrane</keyword>
<dbReference type="EMBL" id="JAACJL010000045">
    <property type="protein sequence ID" value="KAF4613805.1"/>
    <property type="molecule type" value="Genomic_DNA"/>
</dbReference>
<reference evidence="4 5" key="1">
    <citation type="submission" date="2019-12" db="EMBL/GenBank/DDBJ databases">
        <authorList>
            <person name="Floudas D."/>
            <person name="Bentzer J."/>
            <person name="Ahren D."/>
            <person name="Johansson T."/>
            <person name="Persson P."/>
            <person name="Tunlid A."/>
        </authorList>
    </citation>
    <scope>NUCLEOTIDE SEQUENCE [LARGE SCALE GENOMIC DNA]</scope>
    <source>
        <strain evidence="4 5">CBS 102.39</strain>
    </source>
</reference>
<evidence type="ECO:0000259" key="3">
    <source>
        <dbReference type="Pfam" id="PF20152"/>
    </source>
</evidence>
<gene>
    <name evidence="4" type="ORF">D9613_008050</name>
</gene>
<dbReference type="AlphaFoldDB" id="A0A8H4QMD8"/>
<dbReference type="PANTHER" id="PTHR40465:SF1">
    <property type="entry name" value="DUF6534 DOMAIN-CONTAINING PROTEIN"/>
    <property type="match status" value="1"/>
</dbReference>
<evidence type="ECO:0000313" key="5">
    <source>
        <dbReference type="Proteomes" id="UP000521872"/>
    </source>
</evidence>
<organism evidence="4 5">
    <name type="scientific">Agrocybe pediades</name>
    <dbReference type="NCBI Taxonomy" id="84607"/>
    <lineage>
        <taxon>Eukaryota</taxon>
        <taxon>Fungi</taxon>
        <taxon>Dikarya</taxon>
        <taxon>Basidiomycota</taxon>
        <taxon>Agaricomycotina</taxon>
        <taxon>Agaricomycetes</taxon>
        <taxon>Agaricomycetidae</taxon>
        <taxon>Agaricales</taxon>
        <taxon>Agaricineae</taxon>
        <taxon>Strophariaceae</taxon>
        <taxon>Agrocybe</taxon>
    </lineage>
</organism>
<dbReference type="Proteomes" id="UP000521872">
    <property type="component" value="Unassembled WGS sequence"/>
</dbReference>
<feature type="region of interest" description="Disordered" evidence="1">
    <location>
        <begin position="142"/>
        <end position="186"/>
    </location>
</feature>
<keyword evidence="2" id="KW-1133">Transmembrane helix</keyword>
<evidence type="ECO:0000256" key="2">
    <source>
        <dbReference type="SAM" id="Phobius"/>
    </source>
</evidence>
<proteinExistence type="predicted"/>
<dbReference type="PANTHER" id="PTHR40465">
    <property type="entry name" value="CHROMOSOME 1, WHOLE GENOME SHOTGUN SEQUENCE"/>
    <property type="match status" value="1"/>
</dbReference>
<keyword evidence="5" id="KW-1185">Reference proteome</keyword>
<dbReference type="Pfam" id="PF20152">
    <property type="entry name" value="DUF6534"/>
    <property type="match status" value="1"/>
</dbReference>
<accession>A0A8H4QMD8</accession>
<feature type="domain" description="DUF6534" evidence="3">
    <location>
        <begin position="41"/>
        <end position="126"/>
    </location>
</feature>
<keyword evidence="2" id="KW-0812">Transmembrane</keyword>
<feature type="transmembrane region" description="Helical" evidence="2">
    <location>
        <begin position="104"/>
        <end position="123"/>
    </location>
</feature>
<comment type="caution">
    <text evidence="4">The sequence shown here is derived from an EMBL/GenBank/DDBJ whole genome shotgun (WGS) entry which is preliminary data.</text>
</comment>
<evidence type="ECO:0000313" key="4">
    <source>
        <dbReference type="EMBL" id="KAF4613805.1"/>
    </source>
</evidence>